<keyword evidence="2" id="KW-1185">Reference proteome</keyword>
<evidence type="ECO:0000313" key="2">
    <source>
        <dbReference type="Proteomes" id="UP000018208"/>
    </source>
</evidence>
<accession>A0A9P8LS77</accession>
<dbReference type="EMBL" id="AUWU02000005">
    <property type="protein sequence ID" value="KAH0573087.1"/>
    <property type="molecule type" value="Genomic_DNA"/>
</dbReference>
<dbReference type="AlphaFoldDB" id="A0A9P8LS77"/>
<name>A0A9P8LS77_9EUKA</name>
<protein>
    <submittedName>
        <fullName evidence="1">Uncharacterized protein</fullName>
    </submittedName>
</protein>
<proteinExistence type="predicted"/>
<dbReference type="GeneID" id="94299228"/>
<dbReference type="KEGG" id="ssao:94299228"/>
<sequence length="144" mass="16448">MRFIGSMVYLEQCLKQHTKLLQRHQLTIGKASGPCAFLYSLPDLEMLGIINRWASMWRSPAFSGWWAAVDVGKVHTYSAFQTPGCVSNMKLYFPYLMWTCPVSCSHQQIMGVTQHHFADNFRRVGSYQVCQSTVAQVNCKFGKE</sequence>
<dbReference type="RefSeq" id="XP_067763860.1">
    <property type="nucleotide sequence ID" value="XM_067909039.1"/>
</dbReference>
<evidence type="ECO:0000313" key="1">
    <source>
        <dbReference type="EMBL" id="KAH0573087.1"/>
    </source>
</evidence>
<dbReference type="Proteomes" id="UP000018208">
    <property type="component" value="Unassembled WGS sequence"/>
</dbReference>
<reference evidence="1 2" key="1">
    <citation type="journal article" date="2014" name="PLoS Genet.">
        <title>The Genome of Spironucleus salmonicida Highlights a Fish Pathogen Adapted to Fluctuating Environments.</title>
        <authorList>
            <person name="Xu F."/>
            <person name="Jerlstrom-Hultqvist J."/>
            <person name="Einarsson E."/>
            <person name="Astvaldsson A."/>
            <person name="Svard S.G."/>
            <person name="Andersson J.O."/>
        </authorList>
    </citation>
    <scope>NUCLEOTIDE SEQUENCE [LARGE SCALE GENOMIC DNA]</scope>
    <source>
        <strain evidence="1 2">ATCC 50377</strain>
    </source>
</reference>
<gene>
    <name evidence="1" type="ORF">SS50377_25205</name>
</gene>
<comment type="caution">
    <text evidence="1">The sequence shown here is derived from an EMBL/GenBank/DDBJ whole genome shotgun (WGS) entry which is preliminary data.</text>
</comment>
<organism evidence="1 2">
    <name type="scientific">Spironucleus salmonicida</name>
    <dbReference type="NCBI Taxonomy" id="348837"/>
    <lineage>
        <taxon>Eukaryota</taxon>
        <taxon>Metamonada</taxon>
        <taxon>Diplomonadida</taxon>
        <taxon>Hexamitidae</taxon>
        <taxon>Hexamitinae</taxon>
        <taxon>Spironucleus</taxon>
    </lineage>
</organism>